<gene>
    <name evidence="1" type="ORF">COS25_00740</name>
</gene>
<reference evidence="2" key="1">
    <citation type="submission" date="2017-09" db="EMBL/GenBank/DDBJ databases">
        <title>Depth-based differentiation of microbial function through sediment-hosted aquifers and enrichment of novel symbionts in the deep terrestrial subsurface.</title>
        <authorList>
            <person name="Probst A.J."/>
            <person name="Ladd B."/>
            <person name="Jarett J.K."/>
            <person name="Geller-Mcgrath D.E."/>
            <person name="Sieber C.M.K."/>
            <person name="Emerson J.B."/>
            <person name="Anantharaman K."/>
            <person name="Thomas B.C."/>
            <person name="Malmstrom R."/>
            <person name="Stieglmeier M."/>
            <person name="Klingl A."/>
            <person name="Woyke T."/>
            <person name="Ryan C.M."/>
            <person name="Banfield J.F."/>
        </authorList>
    </citation>
    <scope>NUCLEOTIDE SEQUENCE [LARGE SCALE GENOMIC DNA]</scope>
</reference>
<proteinExistence type="predicted"/>
<dbReference type="Proteomes" id="UP000230864">
    <property type="component" value="Unassembled WGS sequence"/>
</dbReference>
<sequence length="362" mass="42851">MKRTRAAYWNEFQEAIKKGMAREIPEYEVLEVLAPIRISVRWKEKVTRREGKVWREYQDLAEYQPGEVLHREWRPASQWETEEWKDLSQEKLKELGVFRKDGEFSIQIVEKIKDLRAAVRQRCRHILTSVLGDAQLLENYVSRLTALVQKILQMRVPDNVFAESFQDLRQLALLLEKAESKLKRHALSEIQRAREQQKPWELPVQTSQATTDLLRERAKDFEIAISSLQLAEKWFRLMTDIEQRFRSCHKRLGQLRKKLQEEILKGEEVSPSVLLPIAHEAYGIWKYLFKEIPNFEPYYSRLQEPKFQRLGRVLKHARRAKTVYNDIEGAIAKLEAIAIGEKPTRAEISRQKERFFIGPSKE</sequence>
<organism evidence="1 2">
    <name type="scientific">Candidatus Nealsonbacteria bacterium CG02_land_8_20_14_3_00_37_10</name>
    <dbReference type="NCBI Taxonomy" id="1974699"/>
    <lineage>
        <taxon>Bacteria</taxon>
        <taxon>Candidatus Nealsoniibacteriota</taxon>
    </lineage>
</organism>
<evidence type="ECO:0000313" key="1">
    <source>
        <dbReference type="EMBL" id="PIV45252.1"/>
    </source>
</evidence>
<accession>A0A2M7D9V0</accession>
<evidence type="ECO:0000313" key="2">
    <source>
        <dbReference type="Proteomes" id="UP000230864"/>
    </source>
</evidence>
<dbReference type="EMBL" id="PETZ01000017">
    <property type="protein sequence ID" value="PIV45252.1"/>
    <property type="molecule type" value="Genomic_DNA"/>
</dbReference>
<comment type="caution">
    <text evidence="1">The sequence shown here is derived from an EMBL/GenBank/DDBJ whole genome shotgun (WGS) entry which is preliminary data.</text>
</comment>
<protein>
    <submittedName>
        <fullName evidence="1">Uncharacterized protein</fullName>
    </submittedName>
</protein>
<name>A0A2M7D9V0_9BACT</name>
<dbReference type="AlphaFoldDB" id="A0A2M7D9V0"/>